<dbReference type="OrthoDB" id="10033535at2759"/>
<comment type="subunit">
    <text evidence="8">Interacts with SLC19A2. Interacts with NTRK1/TRKA.</text>
</comment>
<dbReference type="GO" id="GO:0005765">
    <property type="term" value="C:lysosomal membrane"/>
    <property type="evidence" value="ECO:0007669"/>
    <property type="project" value="UniProtKB-SubCell"/>
</dbReference>
<organism evidence="11 12">
    <name type="scientific">Latimeria chalumnae</name>
    <name type="common">Coelacanth</name>
    <dbReference type="NCBI Taxonomy" id="7897"/>
    <lineage>
        <taxon>Eukaryota</taxon>
        <taxon>Metazoa</taxon>
        <taxon>Chordata</taxon>
        <taxon>Craniata</taxon>
        <taxon>Vertebrata</taxon>
        <taxon>Euteleostomi</taxon>
        <taxon>Coelacanthiformes</taxon>
        <taxon>Coelacanthidae</taxon>
        <taxon>Latimeria</taxon>
    </lineage>
</organism>
<dbReference type="eggNOG" id="KOG3882">
    <property type="taxonomic scope" value="Eukaryota"/>
</dbReference>
<feature type="transmembrane region" description="Helical" evidence="10">
    <location>
        <begin position="86"/>
        <end position="111"/>
    </location>
</feature>
<evidence type="ECO:0000256" key="9">
    <source>
        <dbReference type="ARBA" id="ARBA00054958"/>
    </source>
</evidence>
<dbReference type="EMBL" id="AFYH01054793">
    <property type="status" value="NOT_ANNOTATED_CDS"/>
    <property type="molecule type" value="Genomic_DNA"/>
</dbReference>
<dbReference type="GeneID" id="102358491"/>
<dbReference type="KEGG" id="lcm:102358491"/>
<dbReference type="Gene3D" id="1.10.1450.10">
    <property type="entry name" value="Tetraspanin"/>
    <property type="match status" value="1"/>
</dbReference>
<dbReference type="Ensembl" id="ENSLACT00000025682.1">
    <property type="protein sequence ID" value="ENSLACP00000023652.1"/>
    <property type="gene ID" value="ENSLACG00000022637.1"/>
</dbReference>
<dbReference type="SUPFAM" id="SSF48652">
    <property type="entry name" value="Tetraspanin"/>
    <property type="match status" value="1"/>
</dbReference>
<evidence type="ECO:0000256" key="10">
    <source>
        <dbReference type="RuleBase" id="RU361218"/>
    </source>
</evidence>
<reference evidence="12" key="1">
    <citation type="submission" date="2011-08" db="EMBL/GenBank/DDBJ databases">
        <title>The draft genome of Latimeria chalumnae.</title>
        <authorList>
            <person name="Di Palma F."/>
            <person name="Alfoldi J."/>
            <person name="Johnson J."/>
            <person name="Berlin A."/>
            <person name="Gnerre S."/>
            <person name="Jaffe D."/>
            <person name="MacCallum I."/>
            <person name="Young S."/>
            <person name="Walker B.J."/>
            <person name="Lander E."/>
            <person name="Lindblad-Toh K."/>
        </authorList>
    </citation>
    <scope>NUCLEOTIDE SEQUENCE [LARGE SCALE GENOMIC DNA]</scope>
    <source>
        <strain evidence="12">Wild caught</strain>
    </source>
</reference>
<evidence type="ECO:0000256" key="8">
    <source>
        <dbReference type="ARBA" id="ARBA00046464"/>
    </source>
</evidence>
<dbReference type="Proteomes" id="UP000008672">
    <property type="component" value="Unassembled WGS sequence"/>
</dbReference>
<dbReference type="InterPro" id="IPR000301">
    <property type="entry name" value="Tetraspanin_animals"/>
</dbReference>
<evidence type="ECO:0000313" key="11">
    <source>
        <dbReference type="Ensembl" id="ENSLACP00000023652.1"/>
    </source>
</evidence>
<comment type="subcellular location">
    <subcellularLocation>
        <location evidence="1">Lysosome membrane</location>
        <topology evidence="1">Multi-pass membrane protein</topology>
    </subcellularLocation>
    <subcellularLocation>
        <location evidence="10">Membrane</location>
        <topology evidence="10">Multi-pass membrane protein</topology>
    </subcellularLocation>
</comment>
<keyword evidence="3 10" id="KW-0812">Transmembrane</keyword>
<proteinExistence type="inferred from homology"/>
<gene>
    <name evidence="11" type="primary">LOC102358491</name>
</gene>
<dbReference type="AlphaFoldDB" id="M3XLP6"/>
<feature type="transmembrane region" description="Helical" evidence="10">
    <location>
        <begin position="57"/>
        <end position="80"/>
    </location>
</feature>
<keyword evidence="7" id="KW-0458">Lysosome</keyword>
<comment type="similarity">
    <text evidence="2 10">Belongs to the tetraspanin (TM4SF) family.</text>
</comment>
<keyword evidence="6" id="KW-0325">Glycoprotein</keyword>
<evidence type="ECO:0000313" key="12">
    <source>
        <dbReference type="Proteomes" id="UP000008672"/>
    </source>
</evidence>
<evidence type="ECO:0000256" key="1">
    <source>
        <dbReference type="ARBA" id="ARBA00004155"/>
    </source>
</evidence>
<feature type="transmembrane region" description="Helical" evidence="10">
    <location>
        <begin position="216"/>
        <end position="239"/>
    </location>
</feature>
<dbReference type="OMA" id="GIWIKYG"/>
<evidence type="ECO:0000256" key="6">
    <source>
        <dbReference type="ARBA" id="ARBA00023180"/>
    </source>
</evidence>
<dbReference type="EMBL" id="AFYH01054791">
    <property type="status" value="NOT_ANNOTATED_CDS"/>
    <property type="molecule type" value="Genomic_DNA"/>
</dbReference>
<name>M3XLP6_LATCH</name>
<dbReference type="PANTHER" id="PTHR19282:SF216">
    <property type="entry name" value="TETRASPANIN-1"/>
    <property type="match status" value="1"/>
</dbReference>
<sequence>MTTLEGGFALLKYIMFAFNLIIFMVGCVLFGIGIWIKYGDVLVLKILEDYSAYLINLGYFCIIAGFMLIVIGFIGCYGAVRESRCLLLVFFLLVSLIFIGEIAVAVVALMFRDLGMAILRDQTLNTLQKKYVFNGSSVISQGWDAIMVHFECCGFDNYTDFEGSLFQETTGLVYPLTCCIILGNPACNGNETSVTLINQQGCFPELFELLHDNSSLVGITAAIITVIELSSIIISLILFCTIEIEEEEG</sequence>
<accession>M3XLP6</accession>
<dbReference type="EMBL" id="AFYH01054795">
    <property type="status" value="NOT_ANNOTATED_CDS"/>
    <property type="molecule type" value="Genomic_DNA"/>
</dbReference>
<dbReference type="GeneTree" id="ENSGT00940000164506"/>
<comment type="function">
    <text evidence="9">Structural component of specialized membrane microdomains known as tetraspanin-enriched microdomains (TERMs), which act as platforms for receptor clustering and signaling. Participates thereby in diverse biological functions such as cell signal transduction, adhesion, migration and protein trafficking. Regulates neuronal differentiation in response to NGF by facilitating NGF-mediated activation of NTRK1/TRKA receptor tyrosine kinase and subsequent downstream signaling pathways. Plays a role in the inhibition of TNFalpha-induced apoptosis. Mechanistically, inhibits the NF-kappa-B signaling pathway by blocking phosphorylation of CHUK. Also promotes the stability of the thiamine transporter 1/SLC19A2 in intestinal epithelial cells leading to an increase of thiamine uptake process.</text>
</comment>
<dbReference type="EMBL" id="AFYH01054792">
    <property type="status" value="NOT_ANNOTATED_CDS"/>
    <property type="molecule type" value="Genomic_DNA"/>
</dbReference>
<protein>
    <recommendedName>
        <fullName evidence="10">Tetraspanin</fullName>
    </recommendedName>
</protein>
<dbReference type="Pfam" id="PF00335">
    <property type="entry name" value="Tetraspanin"/>
    <property type="match status" value="1"/>
</dbReference>
<evidence type="ECO:0000256" key="7">
    <source>
        <dbReference type="ARBA" id="ARBA00023228"/>
    </source>
</evidence>
<keyword evidence="12" id="KW-1185">Reference proteome</keyword>
<dbReference type="GO" id="GO:0005886">
    <property type="term" value="C:plasma membrane"/>
    <property type="evidence" value="ECO:0007669"/>
    <property type="project" value="TreeGrafter"/>
</dbReference>
<dbReference type="PANTHER" id="PTHR19282">
    <property type="entry name" value="TETRASPANIN"/>
    <property type="match status" value="1"/>
</dbReference>
<dbReference type="EMBL" id="AFYH01054794">
    <property type="status" value="NOT_ANNOTATED_CDS"/>
    <property type="molecule type" value="Genomic_DNA"/>
</dbReference>
<evidence type="ECO:0000256" key="4">
    <source>
        <dbReference type="ARBA" id="ARBA00022989"/>
    </source>
</evidence>
<feature type="transmembrane region" description="Helical" evidence="10">
    <location>
        <begin position="13"/>
        <end position="36"/>
    </location>
</feature>
<reference evidence="11" key="3">
    <citation type="submission" date="2025-09" db="UniProtKB">
        <authorList>
            <consortium name="Ensembl"/>
        </authorList>
    </citation>
    <scope>IDENTIFICATION</scope>
</reference>
<dbReference type="InParanoid" id="M3XLP6"/>
<keyword evidence="5 10" id="KW-0472">Membrane</keyword>
<dbReference type="PRINTS" id="PR00259">
    <property type="entry name" value="TMFOUR"/>
</dbReference>
<evidence type="ECO:0000256" key="2">
    <source>
        <dbReference type="ARBA" id="ARBA00006840"/>
    </source>
</evidence>
<dbReference type="PIRSF" id="PIRSF002419">
    <property type="entry name" value="Tetraspanin"/>
    <property type="match status" value="1"/>
</dbReference>
<evidence type="ECO:0000256" key="5">
    <source>
        <dbReference type="ARBA" id="ARBA00023136"/>
    </source>
</evidence>
<keyword evidence="4 10" id="KW-1133">Transmembrane helix</keyword>
<evidence type="ECO:0000256" key="3">
    <source>
        <dbReference type="ARBA" id="ARBA00022692"/>
    </source>
</evidence>
<dbReference type="PROSITE" id="PS00421">
    <property type="entry name" value="TM4_1"/>
    <property type="match status" value="1"/>
</dbReference>
<dbReference type="RefSeq" id="XP_064415741.1">
    <property type="nucleotide sequence ID" value="XM_064559671.1"/>
</dbReference>
<dbReference type="InterPro" id="IPR018503">
    <property type="entry name" value="Tetraspanin_CS"/>
</dbReference>
<dbReference type="InterPro" id="IPR008952">
    <property type="entry name" value="Tetraspanin_EC2_sf"/>
</dbReference>
<reference evidence="11" key="2">
    <citation type="submission" date="2025-08" db="UniProtKB">
        <authorList>
            <consortium name="Ensembl"/>
        </authorList>
    </citation>
    <scope>IDENTIFICATION</scope>
</reference>
<dbReference type="InterPro" id="IPR018499">
    <property type="entry name" value="Tetraspanin/Peripherin"/>
</dbReference>
<dbReference type="HOGENOM" id="CLU_055524_4_1_1"/>